<evidence type="ECO:0000313" key="1">
    <source>
        <dbReference type="EMBL" id="SHG43389.1"/>
    </source>
</evidence>
<dbReference type="InterPro" id="IPR045467">
    <property type="entry name" value="DUF6497"/>
</dbReference>
<proteinExistence type="predicted"/>
<sequence>MFDFPKISLTEIVATGGSLVLATTAGALEERPAVPSGFEVTLQETRTETLQDGTAVLRLRFVMPQIGGDSASYVTVADDFASLCETVGMSTLAETGLAVDQIVVSLSDRETAFGVANPDATQYFEVFTLENDTCIWEAF</sequence>
<name>A0A1M5JSZ1_9RHOB</name>
<evidence type="ECO:0008006" key="3">
    <source>
        <dbReference type="Google" id="ProtNLM"/>
    </source>
</evidence>
<evidence type="ECO:0000313" key="2">
    <source>
        <dbReference type="Proteomes" id="UP000184211"/>
    </source>
</evidence>
<gene>
    <name evidence="1" type="ORF">SAMN04488044_0768</name>
</gene>
<dbReference type="Pfam" id="PF20107">
    <property type="entry name" value="DUF6497"/>
    <property type="match status" value="1"/>
</dbReference>
<reference evidence="2" key="1">
    <citation type="submission" date="2016-11" db="EMBL/GenBank/DDBJ databases">
        <authorList>
            <person name="Varghese N."/>
            <person name="Submissions S."/>
        </authorList>
    </citation>
    <scope>NUCLEOTIDE SEQUENCE [LARGE SCALE GENOMIC DNA]</scope>
    <source>
        <strain evidence="2">DSM 28223</strain>
    </source>
</reference>
<dbReference type="RefSeq" id="WP_131814558.1">
    <property type="nucleotide sequence ID" value="NZ_FQWM01000001.1"/>
</dbReference>
<organism evidence="1 2">
    <name type="scientific">Cognatishimia maritima</name>
    <dbReference type="NCBI Taxonomy" id="870908"/>
    <lineage>
        <taxon>Bacteria</taxon>
        <taxon>Pseudomonadati</taxon>
        <taxon>Pseudomonadota</taxon>
        <taxon>Alphaproteobacteria</taxon>
        <taxon>Rhodobacterales</taxon>
        <taxon>Paracoccaceae</taxon>
        <taxon>Cognatishimia</taxon>
    </lineage>
</organism>
<dbReference type="OrthoDB" id="7862028at2"/>
<dbReference type="AlphaFoldDB" id="A0A1M5JSZ1"/>
<protein>
    <recommendedName>
        <fullName evidence="3">Acetolactate synthase</fullName>
    </recommendedName>
</protein>
<accession>A0A1M5JSZ1</accession>
<dbReference type="EMBL" id="FQWM01000001">
    <property type="protein sequence ID" value="SHG43389.1"/>
    <property type="molecule type" value="Genomic_DNA"/>
</dbReference>
<keyword evidence="2" id="KW-1185">Reference proteome</keyword>
<dbReference type="STRING" id="870908.SAMN04488044_0768"/>
<dbReference type="Proteomes" id="UP000184211">
    <property type="component" value="Unassembled WGS sequence"/>
</dbReference>